<evidence type="ECO:0000313" key="3">
    <source>
        <dbReference type="EMBL" id="MEX0409529.1"/>
    </source>
</evidence>
<name>A0ABV3SRU8_9HYPH</name>
<dbReference type="RefSeq" id="WP_367957396.1">
    <property type="nucleotide sequence ID" value="NZ_JBDPGJ010000010.1"/>
</dbReference>
<keyword evidence="4" id="KW-1185">Reference proteome</keyword>
<feature type="chain" id="PRO_5047458694" evidence="2">
    <location>
        <begin position="20"/>
        <end position="325"/>
    </location>
</feature>
<evidence type="ECO:0000313" key="4">
    <source>
        <dbReference type="Proteomes" id="UP001556692"/>
    </source>
</evidence>
<dbReference type="PANTHER" id="PTHR33376:SF15">
    <property type="entry name" value="BLL6794 PROTEIN"/>
    <property type="match status" value="1"/>
</dbReference>
<gene>
    <name evidence="3" type="primary">dctP</name>
    <name evidence="3" type="ORF">ABGN05_28200</name>
</gene>
<sequence length="325" mass="36031">MKRLSIMLAAMAVSTVAYAQTEVLRVAHQFPPAHYMAKALDAWGEEIEKNSGGGIDVQMFPAAQAYKPNQVYPAVVRGQIEAGFQVSIQWGSTLPDMSALLIPFILSGTERGKAFPDSEAARMLDEELAKAGVHNMVWIFLGNANLISSNSKPLVHLEDFKDVKLRGGGKIFDSGFVAAGASTVIMSAAEVYQALDTGIVDAASGDFIGSFERKYYEVQKYGTVNRLNCVFGNVVANQAWWDGLSEENRKVIEEASANLEARLFEDYEKNYQHAYENMKDRMTLHIQTDEEAKEWEDFMKPAGKEEFLKQASPNGVKLVELLEKL</sequence>
<organism evidence="3 4">
    <name type="scientific">Aquibium pacificus</name>
    <dbReference type="NCBI Taxonomy" id="3153579"/>
    <lineage>
        <taxon>Bacteria</taxon>
        <taxon>Pseudomonadati</taxon>
        <taxon>Pseudomonadota</taxon>
        <taxon>Alphaproteobacteria</taxon>
        <taxon>Hyphomicrobiales</taxon>
        <taxon>Phyllobacteriaceae</taxon>
        <taxon>Aquibium</taxon>
    </lineage>
</organism>
<dbReference type="InterPro" id="IPR038404">
    <property type="entry name" value="TRAP_DctP_sf"/>
</dbReference>
<dbReference type="Proteomes" id="UP001556692">
    <property type="component" value="Unassembled WGS sequence"/>
</dbReference>
<proteinExistence type="predicted"/>
<dbReference type="Gene3D" id="3.40.190.170">
    <property type="entry name" value="Bacterial extracellular solute-binding protein, family 7"/>
    <property type="match status" value="1"/>
</dbReference>
<comment type="caution">
    <text evidence="3">The sequence shown here is derived from an EMBL/GenBank/DDBJ whole genome shotgun (WGS) entry which is preliminary data.</text>
</comment>
<reference evidence="3 4" key="1">
    <citation type="submission" date="2024-05" db="EMBL/GenBank/DDBJ databases">
        <authorList>
            <person name="Jiang F."/>
        </authorList>
    </citation>
    <scope>NUCLEOTIDE SEQUENCE [LARGE SCALE GENOMIC DNA]</scope>
    <source>
        <strain evidence="3 4">LZ166</strain>
    </source>
</reference>
<dbReference type="Pfam" id="PF03480">
    <property type="entry name" value="DctP"/>
    <property type="match status" value="1"/>
</dbReference>
<evidence type="ECO:0000256" key="1">
    <source>
        <dbReference type="ARBA" id="ARBA00022729"/>
    </source>
</evidence>
<keyword evidence="1 2" id="KW-0732">Signal</keyword>
<dbReference type="PANTHER" id="PTHR33376">
    <property type="match status" value="1"/>
</dbReference>
<evidence type="ECO:0000256" key="2">
    <source>
        <dbReference type="SAM" id="SignalP"/>
    </source>
</evidence>
<accession>A0ABV3SRU8</accession>
<dbReference type="NCBIfam" id="NF037995">
    <property type="entry name" value="TRAP_S1"/>
    <property type="match status" value="1"/>
</dbReference>
<dbReference type="EMBL" id="JBDPGJ010000010">
    <property type="protein sequence ID" value="MEX0409529.1"/>
    <property type="molecule type" value="Genomic_DNA"/>
</dbReference>
<dbReference type="InterPro" id="IPR018389">
    <property type="entry name" value="DctP_fam"/>
</dbReference>
<feature type="signal peptide" evidence="2">
    <location>
        <begin position="1"/>
        <end position="19"/>
    </location>
</feature>
<protein>
    <submittedName>
        <fullName evidence="3">TRAP transporter substrate-binding protein DctP</fullName>
    </submittedName>
</protein>